<name>A0A1Y2T1N5_SYMTR</name>
<evidence type="ECO:0000313" key="1">
    <source>
        <dbReference type="EMBL" id="OTA40401.1"/>
    </source>
</evidence>
<reference evidence="2" key="1">
    <citation type="submission" date="2016-04" db="EMBL/GenBank/DDBJ databases">
        <authorList>
            <person name="Antunes L.P."/>
            <person name="Martins L.F."/>
            <person name="Pereira R.V."/>
            <person name="Thomas A.M."/>
            <person name="Barbosa D."/>
            <person name="Nascimento L."/>
            <person name="Silva G.M."/>
            <person name="Condomitti G.W."/>
            <person name="Digiampietri L.A."/>
            <person name="Lombardi K.C."/>
            <person name="Ramos P.L."/>
            <person name="Quaggio R.B."/>
            <person name="Oliveira J.C."/>
            <person name="Pascon R.C."/>
            <person name="Cruz J.B."/>
            <person name="Silva A.M."/>
            <person name="Setubal J.C."/>
        </authorList>
    </citation>
    <scope>NUCLEOTIDE SEQUENCE [LARGE SCALE GENOMIC DNA]</scope>
</reference>
<dbReference type="AlphaFoldDB" id="A0A1Y2T1N5"/>
<protein>
    <submittedName>
        <fullName evidence="1">Uncharacterized protein</fullName>
    </submittedName>
</protein>
<dbReference type="EMBL" id="LWLV01001862">
    <property type="protein sequence ID" value="OTA40401.1"/>
    <property type="molecule type" value="Genomic_DNA"/>
</dbReference>
<sequence length="68" mass="7573">MRCPSCGSRSIGRVGSEQYYCWDCCVEFSTARGALRIYHLDPDGELIAAAEHQVEAPVPCGPTNERRR</sequence>
<comment type="caution">
    <text evidence="1">The sequence shown here is derived from an EMBL/GenBank/DDBJ whole genome shotgun (WGS) entry which is preliminary data.</text>
</comment>
<proteinExistence type="predicted"/>
<organism evidence="1 2">
    <name type="scientific">Symbiobacterium thermophilum</name>
    <dbReference type="NCBI Taxonomy" id="2734"/>
    <lineage>
        <taxon>Bacteria</taxon>
        <taxon>Bacillati</taxon>
        <taxon>Bacillota</taxon>
        <taxon>Clostridia</taxon>
        <taxon>Eubacteriales</taxon>
        <taxon>Symbiobacteriaceae</taxon>
        <taxon>Symbiobacterium</taxon>
    </lineage>
</organism>
<accession>A0A1Y2T1N5</accession>
<dbReference type="Proteomes" id="UP000194267">
    <property type="component" value="Unassembled WGS sequence"/>
</dbReference>
<gene>
    <name evidence="1" type="ORF">A6D92_18185</name>
</gene>
<evidence type="ECO:0000313" key="2">
    <source>
        <dbReference type="Proteomes" id="UP000194267"/>
    </source>
</evidence>